<dbReference type="EMBL" id="BNAJ01000008">
    <property type="protein sequence ID" value="GHF52415.1"/>
    <property type="molecule type" value="Genomic_DNA"/>
</dbReference>
<evidence type="ECO:0000313" key="10">
    <source>
        <dbReference type="Proteomes" id="UP000619376"/>
    </source>
</evidence>
<comment type="catalytic activity">
    <reaction evidence="1">
        <text>ATP-independent breakage of single-stranded DNA, followed by passage and rejoining.</text>
        <dbReference type="EC" id="5.6.2.1"/>
    </reaction>
</comment>
<accession>A0ABQ3JR28</accession>
<name>A0ABQ3JR28_9DEIO</name>
<dbReference type="Proteomes" id="UP000619376">
    <property type="component" value="Unassembled WGS sequence"/>
</dbReference>
<dbReference type="CDD" id="cd00659">
    <property type="entry name" value="Topo_IB_C"/>
    <property type="match status" value="1"/>
</dbReference>
<gene>
    <name evidence="9" type="ORF">GCM10017781_30940</name>
</gene>
<protein>
    <recommendedName>
        <fullName evidence="3">DNA topoisomerase</fullName>
        <ecNumber evidence="3">5.6.2.1</ecNumber>
    </recommendedName>
</protein>
<feature type="domain" description="DNA topoisomerase I catalytic core eukaryotic-type" evidence="7">
    <location>
        <begin position="98"/>
        <end position="294"/>
    </location>
</feature>
<evidence type="ECO:0000256" key="3">
    <source>
        <dbReference type="ARBA" id="ARBA00012891"/>
    </source>
</evidence>
<dbReference type="SUPFAM" id="SSF56349">
    <property type="entry name" value="DNA breaking-rejoining enzymes"/>
    <property type="match status" value="1"/>
</dbReference>
<dbReference type="InterPro" id="IPR014711">
    <property type="entry name" value="TopoI_cat_a-hlx-sub_euk"/>
</dbReference>
<keyword evidence="6" id="KW-0413">Isomerase</keyword>
<dbReference type="InterPro" id="IPR035447">
    <property type="entry name" value="DNA_topo_I_N_sf"/>
</dbReference>
<dbReference type="InterPro" id="IPR049331">
    <property type="entry name" value="Top1B_N_bact"/>
</dbReference>
<dbReference type="SUPFAM" id="SSF55869">
    <property type="entry name" value="DNA topoisomerase I domain"/>
    <property type="match status" value="1"/>
</dbReference>
<proteinExistence type="inferred from homology"/>
<dbReference type="PROSITE" id="PS52038">
    <property type="entry name" value="TOPO_IB_2"/>
    <property type="match status" value="1"/>
</dbReference>
<evidence type="ECO:0000259" key="7">
    <source>
        <dbReference type="Pfam" id="PF01028"/>
    </source>
</evidence>
<evidence type="ECO:0000259" key="8">
    <source>
        <dbReference type="Pfam" id="PF21338"/>
    </source>
</evidence>
<dbReference type="PRINTS" id="PR00416">
    <property type="entry name" value="EUTPISMRASEI"/>
</dbReference>
<reference evidence="10" key="1">
    <citation type="journal article" date="2019" name="Int. J. Syst. Evol. Microbiol.">
        <title>The Global Catalogue of Microorganisms (GCM) 10K type strain sequencing project: providing services to taxonomists for standard genome sequencing and annotation.</title>
        <authorList>
            <consortium name="The Broad Institute Genomics Platform"/>
            <consortium name="The Broad Institute Genome Sequencing Center for Infectious Disease"/>
            <person name="Wu L."/>
            <person name="Ma J."/>
        </authorList>
    </citation>
    <scope>NUCLEOTIDE SEQUENCE [LARGE SCALE GENOMIC DNA]</scope>
    <source>
        <strain evidence="10">CGMCC 1.18437</strain>
    </source>
</reference>
<dbReference type="InterPro" id="IPR011010">
    <property type="entry name" value="DNA_brk_join_enz"/>
</dbReference>
<evidence type="ECO:0000256" key="4">
    <source>
        <dbReference type="ARBA" id="ARBA00023029"/>
    </source>
</evidence>
<dbReference type="Pfam" id="PF21338">
    <property type="entry name" value="Top1B_N_bact"/>
    <property type="match status" value="1"/>
</dbReference>
<sequence>MATAREGRGMTTRTEALAGEYLRREGHDPKAFKYFWPDGRPYRDRAGVDRIARLAVPPAYEDVYVSPDPDAELQAFGRDAAGRLQYRYHPDFVQAGALKKWQRLTRFAGVLGTLRTTTAADLRAPGLPPRKVAALMTRLLHVARFRVGSDIYEKQHQTYGLSTLRQKHVRVQGTTVTFHFKGKHGITQHKATTDRTLAANIGRLLELPGPWLFQTADADGARRRVRAGELNAYLKEVIGPFSAKDFRTWGGTLLAAEYLAEVGVADTEKRARQTLVDCVKYVAADLGNTPAVTRSSYICPVIFDRYLDGKVLDDYEPRAGRGEGDLDGLTRSEAALKRLLESEKSLRVRGKRAA</sequence>
<keyword evidence="10" id="KW-1185">Reference proteome</keyword>
<organism evidence="9 10">
    <name type="scientific">Deinococcus metalli</name>
    <dbReference type="NCBI Taxonomy" id="1141878"/>
    <lineage>
        <taxon>Bacteria</taxon>
        <taxon>Thermotogati</taxon>
        <taxon>Deinococcota</taxon>
        <taxon>Deinococci</taxon>
        <taxon>Deinococcales</taxon>
        <taxon>Deinococcaceae</taxon>
        <taxon>Deinococcus</taxon>
    </lineage>
</organism>
<evidence type="ECO:0000256" key="6">
    <source>
        <dbReference type="ARBA" id="ARBA00023235"/>
    </source>
</evidence>
<comment type="caution">
    <text evidence="9">The sequence shown here is derived from an EMBL/GenBank/DDBJ whole genome shotgun (WGS) entry which is preliminary data.</text>
</comment>
<evidence type="ECO:0000256" key="5">
    <source>
        <dbReference type="ARBA" id="ARBA00023125"/>
    </source>
</evidence>
<dbReference type="Gene3D" id="3.90.15.10">
    <property type="entry name" value="Topoisomerase I, Chain A, domain 3"/>
    <property type="match status" value="1"/>
</dbReference>
<dbReference type="InterPro" id="IPR013500">
    <property type="entry name" value="TopoI_cat_euk"/>
</dbReference>
<evidence type="ECO:0000313" key="9">
    <source>
        <dbReference type="EMBL" id="GHF52415.1"/>
    </source>
</evidence>
<dbReference type="Pfam" id="PF01028">
    <property type="entry name" value="Topoisom_I"/>
    <property type="match status" value="1"/>
</dbReference>
<comment type="similarity">
    <text evidence="2">Belongs to the type IB topoisomerase family.</text>
</comment>
<evidence type="ECO:0000256" key="2">
    <source>
        <dbReference type="ARBA" id="ARBA00006645"/>
    </source>
</evidence>
<evidence type="ECO:0000256" key="1">
    <source>
        <dbReference type="ARBA" id="ARBA00000213"/>
    </source>
</evidence>
<dbReference type="InterPro" id="IPR001631">
    <property type="entry name" value="TopoI"/>
</dbReference>
<dbReference type="Gene3D" id="1.10.132.120">
    <property type="match status" value="1"/>
</dbReference>
<keyword evidence="4" id="KW-0799">Topoisomerase</keyword>
<keyword evidence="5" id="KW-0238">DNA-binding</keyword>
<dbReference type="EC" id="5.6.2.1" evidence="3"/>
<dbReference type="Gene3D" id="3.30.66.10">
    <property type="entry name" value="DNA topoisomerase I domain"/>
    <property type="match status" value="1"/>
</dbReference>
<feature type="domain" description="DNA topoisomerase IB N-terminal" evidence="8">
    <location>
        <begin position="32"/>
        <end position="79"/>
    </location>
</feature>